<dbReference type="RefSeq" id="WP_254971492.1">
    <property type="nucleotide sequence ID" value="NZ_JANDWU010000038.1"/>
</dbReference>
<protein>
    <submittedName>
        <fullName evidence="2">Uncharacterized protein</fullName>
    </submittedName>
</protein>
<gene>
    <name evidence="2" type="ORF">NNC68_14165</name>
</gene>
<dbReference type="Proteomes" id="UP001205506">
    <property type="component" value="Unassembled WGS sequence"/>
</dbReference>
<proteinExistence type="predicted"/>
<organism evidence="2 3">
    <name type="scientific">Segatella copri</name>
    <dbReference type="NCBI Taxonomy" id="165179"/>
    <lineage>
        <taxon>Bacteria</taxon>
        <taxon>Pseudomonadati</taxon>
        <taxon>Bacteroidota</taxon>
        <taxon>Bacteroidia</taxon>
        <taxon>Bacteroidales</taxon>
        <taxon>Prevotellaceae</taxon>
        <taxon>Segatella</taxon>
    </lineage>
</organism>
<name>A0AAW5IFQ9_9BACT</name>
<feature type="compositionally biased region" description="Basic and acidic residues" evidence="1">
    <location>
        <begin position="12"/>
        <end position="29"/>
    </location>
</feature>
<sequence>MGFLLKNNARRGMGEEGVLKKGEEKEYSKRERKRRQKKASKIREF</sequence>
<feature type="compositionally biased region" description="Basic residues" evidence="1">
    <location>
        <begin position="30"/>
        <end position="45"/>
    </location>
</feature>
<evidence type="ECO:0000313" key="2">
    <source>
        <dbReference type="EMBL" id="MCP9550603.1"/>
    </source>
</evidence>
<evidence type="ECO:0000256" key="1">
    <source>
        <dbReference type="SAM" id="MobiDB-lite"/>
    </source>
</evidence>
<feature type="region of interest" description="Disordered" evidence="1">
    <location>
        <begin position="1"/>
        <end position="45"/>
    </location>
</feature>
<comment type="caution">
    <text evidence="2">The sequence shown here is derived from an EMBL/GenBank/DDBJ whole genome shotgun (WGS) entry which is preliminary data.</text>
</comment>
<evidence type="ECO:0000313" key="3">
    <source>
        <dbReference type="Proteomes" id="UP001205506"/>
    </source>
</evidence>
<reference evidence="2" key="1">
    <citation type="submission" date="2022-07" db="EMBL/GenBank/DDBJ databases">
        <title>Prevotella copri.</title>
        <authorList>
            <person name="Yang C."/>
        </authorList>
    </citation>
    <scope>NUCLEOTIDE SEQUENCE</scope>
    <source>
        <strain evidence="2">HF1805</strain>
    </source>
</reference>
<dbReference type="EMBL" id="JANDWU010000038">
    <property type="protein sequence ID" value="MCP9550603.1"/>
    <property type="molecule type" value="Genomic_DNA"/>
</dbReference>
<accession>A0AAW5IFQ9</accession>
<dbReference type="AlphaFoldDB" id="A0AAW5IFQ9"/>